<dbReference type="GO" id="GO:0003700">
    <property type="term" value="F:DNA-binding transcription factor activity"/>
    <property type="evidence" value="ECO:0007669"/>
    <property type="project" value="InterPro"/>
</dbReference>
<dbReference type="InterPro" id="IPR018060">
    <property type="entry name" value="HTH_AraC"/>
</dbReference>
<dbReference type="PANTHER" id="PTHR47893:SF1">
    <property type="entry name" value="REGULATORY PROTEIN PCHR"/>
    <property type="match status" value="1"/>
</dbReference>
<dbReference type="RefSeq" id="WP_169660201.1">
    <property type="nucleotide sequence ID" value="NZ_JABANE010000126.1"/>
</dbReference>
<dbReference type="EMBL" id="JABANE010000126">
    <property type="protein sequence ID" value="NME72004.1"/>
    <property type="molecule type" value="Genomic_DNA"/>
</dbReference>
<keyword evidence="1" id="KW-0805">Transcription regulation</keyword>
<dbReference type="Proteomes" id="UP000576082">
    <property type="component" value="Unassembled WGS sequence"/>
</dbReference>
<keyword evidence="5" id="KW-1185">Reference proteome</keyword>
<feature type="domain" description="HTH araC/xylS-type" evidence="3">
    <location>
        <begin position="228"/>
        <end position="325"/>
    </location>
</feature>
<dbReference type="Pfam" id="PF12833">
    <property type="entry name" value="HTH_18"/>
    <property type="match status" value="1"/>
</dbReference>
<keyword evidence="2" id="KW-0804">Transcription</keyword>
<sequence>MEKFELTFKEGMTFSVVETLLEKIGGNLINENQYRYKKGRSKIEFDFFNFWNGFEVILIDYYNPVDANIDRIPDGEPDLIHINMIIKGEVVQLFNNKEKVLKSDSAKSVIIHNGLFPIDAYVPADKHYQSVGVRITKQVFKGIMPEIYHEIEKMFPNDDGIGYHTPLPVELITLLEQMFLYKTNLKLKTPYLLSRGIEVLAILIEYVISLIHKDELKGLHSSDYQRLLQIRQKLVTNFDQKISLNEIAEEFGVSTSKLKRDFKTLFDTNITQYRIQAKMEEAYKRLKSGKYSVLEVSIDLGYETPSKFSTMFKKIKGVSPKDIIP</sequence>
<gene>
    <name evidence="4" type="ORF">HHU12_28830</name>
</gene>
<dbReference type="Gene3D" id="1.10.10.60">
    <property type="entry name" value="Homeodomain-like"/>
    <property type="match status" value="2"/>
</dbReference>
<comment type="caution">
    <text evidence="4">The sequence shown here is derived from an EMBL/GenBank/DDBJ whole genome shotgun (WGS) entry which is preliminary data.</text>
</comment>
<evidence type="ECO:0000313" key="4">
    <source>
        <dbReference type="EMBL" id="NME72004.1"/>
    </source>
</evidence>
<dbReference type="SMART" id="SM00342">
    <property type="entry name" value="HTH_ARAC"/>
    <property type="match status" value="1"/>
</dbReference>
<dbReference type="GO" id="GO:0043565">
    <property type="term" value="F:sequence-specific DNA binding"/>
    <property type="evidence" value="ECO:0007669"/>
    <property type="project" value="InterPro"/>
</dbReference>
<dbReference type="SUPFAM" id="SSF46689">
    <property type="entry name" value="Homeodomain-like"/>
    <property type="match status" value="2"/>
</dbReference>
<reference evidence="4 5" key="1">
    <citation type="submission" date="2020-04" db="EMBL/GenBank/DDBJ databases">
        <title>Flammeovirga sp. SR4, a novel species isolated from seawater.</title>
        <authorList>
            <person name="Wang X."/>
        </authorList>
    </citation>
    <scope>NUCLEOTIDE SEQUENCE [LARGE SCALE GENOMIC DNA]</scope>
    <source>
        <strain evidence="4 5">ATCC 23126</strain>
    </source>
</reference>
<evidence type="ECO:0000259" key="3">
    <source>
        <dbReference type="PROSITE" id="PS01124"/>
    </source>
</evidence>
<accession>A0A7X9S0D0</accession>
<dbReference type="PANTHER" id="PTHR47893">
    <property type="entry name" value="REGULATORY PROTEIN PCHR"/>
    <property type="match status" value="1"/>
</dbReference>
<name>A0A7X9S0D0_9BACT</name>
<evidence type="ECO:0000313" key="5">
    <source>
        <dbReference type="Proteomes" id="UP000576082"/>
    </source>
</evidence>
<dbReference type="AlphaFoldDB" id="A0A7X9S0D0"/>
<protein>
    <submittedName>
        <fullName evidence="4">Helix-turn-helix transcriptional regulator</fullName>
    </submittedName>
</protein>
<evidence type="ECO:0000256" key="2">
    <source>
        <dbReference type="ARBA" id="ARBA00023163"/>
    </source>
</evidence>
<evidence type="ECO:0000256" key="1">
    <source>
        <dbReference type="ARBA" id="ARBA00023015"/>
    </source>
</evidence>
<dbReference type="InterPro" id="IPR009057">
    <property type="entry name" value="Homeodomain-like_sf"/>
</dbReference>
<dbReference type="PROSITE" id="PS01124">
    <property type="entry name" value="HTH_ARAC_FAMILY_2"/>
    <property type="match status" value="1"/>
</dbReference>
<proteinExistence type="predicted"/>
<organism evidence="4 5">
    <name type="scientific">Flammeovirga aprica JL-4</name>
    <dbReference type="NCBI Taxonomy" id="694437"/>
    <lineage>
        <taxon>Bacteria</taxon>
        <taxon>Pseudomonadati</taxon>
        <taxon>Bacteroidota</taxon>
        <taxon>Cytophagia</taxon>
        <taxon>Cytophagales</taxon>
        <taxon>Flammeovirgaceae</taxon>
        <taxon>Flammeovirga</taxon>
    </lineage>
</organism>
<dbReference type="InterPro" id="IPR053142">
    <property type="entry name" value="PchR_regulatory_protein"/>
</dbReference>